<name>A0A2M9Z7H6_9LEPT</name>
<evidence type="ECO:0000313" key="2">
    <source>
        <dbReference type="Proteomes" id="UP000231912"/>
    </source>
</evidence>
<dbReference type="GO" id="GO:0003677">
    <property type="term" value="F:DNA binding"/>
    <property type="evidence" value="ECO:0007669"/>
    <property type="project" value="InterPro"/>
</dbReference>
<dbReference type="GO" id="GO:0006313">
    <property type="term" value="P:DNA transposition"/>
    <property type="evidence" value="ECO:0007669"/>
    <property type="project" value="InterPro"/>
</dbReference>
<dbReference type="Proteomes" id="UP000231912">
    <property type="component" value="Unassembled WGS sequence"/>
</dbReference>
<accession>A0A2M9Z7H6</accession>
<reference evidence="1 2" key="1">
    <citation type="submission" date="2017-07" db="EMBL/GenBank/DDBJ databases">
        <title>Leptospira spp. isolated from tropical soils.</title>
        <authorList>
            <person name="Thibeaux R."/>
            <person name="Iraola G."/>
            <person name="Ferres I."/>
            <person name="Bierque E."/>
            <person name="Girault D."/>
            <person name="Soupe-Gilbert M.-E."/>
            <person name="Picardeau M."/>
            <person name="Goarant C."/>
        </authorList>
    </citation>
    <scope>NUCLEOTIDE SEQUENCE [LARGE SCALE GENOMIC DNA]</scope>
    <source>
        <strain evidence="1 2">FH2-C-A2</strain>
    </source>
</reference>
<dbReference type="Pfam" id="PF01527">
    <property type="entry name" value="HTH_Tnp_1"/>
    <property type="match status" value="1"/>
</dbReference>
<proteinExistence type="predicted"/>
<gene>
    <name evidence="1" type="ORF">CH371_18325</name>
</gene>
<dbReference type="AlphaFoldDB" id="A0A2M9Z7H6"/>
<dbReference type="InterPro" id="IPR002514">
    <property type="entry name" value="Transposase_8"/>
</dbReference>
<comment type="caution">
    <text evidence="1">The sequence shown here is derived from an EMBL/GenBank/DDBJ whole genome shotgun (WGS) entry which is preliminary data.</text>
</comment>
<evidence type="ECO:0008006" key="3">
    <source>
        <dbReference type="Google" id="ProtNLM"/>
    </source>
</evidence>
<protein>
    <recommendedName>
        <fullName evidence="3">Transposase</fullName>
    </recommendedName>
</protein>
<organism evidence="1 2">
    <name type="scientific">Leptospira wolffii</name>
    <dbReference type="NCBI Taxonomy" id="409998"/>
    <lineage>
        <taxon>Bacteria</taxon>
        <taxon>Pseudomonadati</taxon>
        <taxon>Spirochaetota</taxon>
        <taxon>Spirochaetia</taxon>
        <taxon>Leptospirales</taxon>
        <taxon>Leptospiraceae</taxon>
        <taxon>Leptospira</taxon>
    </lineage>
</organism>
<dbReference type="GO" id="GO:0004803">
    <property type="term" value="F:transposase activity"/>
    <property type="evidence" value="ECO:0007669"/>
    <property type="project" value="InterPro"/>
</dbReference>
<dbReference type="EMBL" id="NPDT01000010">
    <property type="protein sequence ID" value="PJZ64375.1"/>
    <property type="molecule type" value="Genomic_DNA"/>
</dbReference>
<sequence>MSNRGKYFPEFKKQAVKRTLSGSFIIKEISQSLGISYLYCDNRVANCVFFNVNRNIIFTLRSEFNLAE</sequence>
<evidence type="ECO:0000313" key="1">
    <source>
        <dbReference type="EMBL" id="PJZ64375.1"/>
    </source>
</evidence>